<name>A0A8T0NJX9_PANVG</name>
<feature type="compositionally biased region" description="Low complexity" evidence="6">
    <location>
        <begin position="124"/>
        <end position="144"/>
    </location>
</feature>
<evidence type="ECO:0000313" key="9">
    <source>
        <dbReference type="Proteomes" id="UP000823388"/>
    </source>
</evidence>
<evidence type="ECO:0000256" key="4">
    <source>
        <dbReference type="ARBA" id="ARBA00023163"/>
    </source>
</evidence>
<evidence type="ECO:0000313" key="8">
    <source>
        <dbReference type="EMBL" id="KAG2547416.1"/>
    </source>
</evidence>
<evidence type="ECO:0000256" key="3">
    <source>
        <dbReference type="ARBA" id="ARBA00023125"/>
    </source>
</evidence>
<evidence type="ECO:0000259" key="7">
    <source>
        <dbReference type="PROSITE" id="PS50863"/>
    </source>
</evidence>
<dbReference type="Pfam" id="PF02362">
    <property type="entry name" value="B3"/>
    <property type="match status" value="1"/>
</dbReference>
<keyword evidence="2" id="KW-0805">Transcription regulation</keyword>
<keyword evidence="9" id="KW-1185">Reference proteome</keyword>
<comment type="caution">
    <text evidence="8">The sequence shown here is derived from an EMBL/GenBank/DDBJ whole genome shotgun (WGS) entry which is preliminary data.</text>
</comment>
<feature type="region of interest" description="Disordered" evidence="6">
    <location>
        <begin position="102"/>
        <end position="146"/>
    </location>
</feature>
<dbReference type="Proteomes" id="UP000823388">
    <property type="component" value="Chromosome 9K"/>
</dbReference>
<gene>
    <name evidence="8" type="ORF">PVAP13_9KG099800</name>
</gene>
<dbReference type="GO" id="GO:0005634">
    <property type="term" value="C:nucleus"/>
    <property type="evidence" value="ECO:0007669"/>
    <property type="project" value="UniProtKB-SubCell"/>
</dbReference>
<feature type="compositionally biased region" description="Polar residues" evidence="6">
    <location>
        <begin position="295"/>
        <end position="306"/>
    </location>
</feature>
<dbReference type="GO" id="GO:0003677">
    <property type="term" value="F:DNA binding"/>
    <property type="evidence" value="ECO:0007669"/>
    <property type="project" value="UniProtKB-KW"/>
</dbReference>
<reference evidence="8" key="1">
    <citation type="submission" date="2020-05" db="EMBL/GenBank/DDBJ databases">
        <title>WGS assembly of Panicum virgatum.</title>
        <authorList>
            <person name="Lovell J.T."/>
            <person name="Jenkins J."/>
            <person name="Shu S."/>
            <person name="Juenger T.E."/>
            <person name="Schmutz J."/>
        </authorList>
    </citation>
    <scope>NUCLEOTIDE SEQUENCE</scope>
    <source>
        <strain evidence="8">AP13</strain>
    </source>
</reference>
<dbReference type="PROSITE" id="PS50863">
    <property type="entry name" value="B3"/>
    <property type="match status" value="1"/>
</dbReference>
<dbReference type="EMBL" id="CM029053">
    <property type="protein sequence ID" value="KAG2547416.1"/>
    <property type="molecule type" value="Genomic_DNA"/>
</dbReference>
<feature type="compositionally biased region" description="Polar residues" evidence="6">
    <location>
        <begin position="102"/>
        <end position="123"/>
    </location>
</feature>
<dbReference type="Gene3D" id="2.40.330.10">
    <property type="entry name" value="DNA-binding pseudobarrel domain"/>
    <property type="match status" value="2"/>
</dbReference>
<dbReference type="AlphaFoldDB" id="A0A8T0NJX9"/>
<feature type="region of interest" description="Disordered" evidence="6">
    <location>
        <begin position="286"/>
        <end position="316"/>
    </location>
</feature>
<dbReference type="CDD" id="cd10017">
    <property type="entry name" value="B3_DNA"/>
    <property type="match status" value="2"/>
</dbReference>
<feature type="domain" description="TF-B3" evidence="7">
    <location>
        <begin position="185"/>
        <end position="283"/>
    </location>
</feature>
<protein>
    <recommendedName>
        <fullName evidence="7">TF-B3 domain-containing protein</fullName>
    </recommendedName>
</protein>
<comment type="subcellular location">
    <subcellularLocation>
        <location evidence="1">Nucleus</location>
    </subcellularLocation>
</comment>
<dbReference type="InterPro" id="IPR044837">
    <property type="entry name" value="REM16-like"/>
</dbReference>
<evidence type="ECO:0000256" key="6">
    <source>
        <dbReference type="SAM" id="MobiDB-lite"/>
    </source>
</evidence>
<dbReference type="InterPro" id="IPR015300">
    <property type="entry name" value="DNA-bd_pseudobarrel_sf"/>
</dbReference>
<organism evidence="8 9">
    <name type="scientific">Panicum virgatum</name>
    <name type="common">Blackwell switchgrass</name>
    <dbReference type="NCBI Taxonomy" id="38727"/>
    <lineage>
        <taxon>Eukaryota</taxon>
        <taxon>Viridiplantae</taxon>
        <taxon>Streptophyta</taxon>
        <taxon>Embryophyta</taxon>
        <taxon>Tracheophyta</taxon>
        <taxon>Spermatophyta</taxon>
        <taxon>Magnoliopsida</taxon>
        <taxon>Liliopsida</taxon>
        <taxon>Poales</taxon>
        <taxon>Poaceae</taxon>
        <taxon>PACMAD clade</taxon>
        <taxon>Panicoideae</taxon>
        <taxon>Panicodae</taxon>
        <taxon>Paniceae</taxon>
        <taxon>Panicinae</taxon>
        <taxon>Panicum</taxon>
        <taxon>Panicum sect. Hiantes</taxon>
    </lineage>
</organism>
<evidence type="ECO:0000256" key="5">
    <source>
        <dbReference type="ARBA" id="ARBA00023242"/>
    </source>
</evidence>
<proteinExistence type="predicted"/>
<accession>A0A8T0NJX9</accession>
<sequence>MCYVACSHVQSSGGSLIKSAFDRGFRFQIYMAGRSCPKNKSCHCYKRCVDHPDGMMKCLLSHANSNRKHGTTIIQIFGSCCCNKDSSCAPTKNGIMVREGSANSIDTSKGSSDHASQSSANETPESLSSSEESDSPSESQSSQLGHCKTSTKLWIISNKRDLTPEQEEKIDDLVKKIQPQFPVLVVQMKKSSTKRENPAVVISKGYAVEYFPRKTQIITLERPGCKKKWHPRLHIRPNRSGYILYGHWKNFVRDNKLKTNDICIFQPIKGKKFRVIVHLLGEASTHSRSLRPRDSNNGCARKQSSAAHVHENSSSRDKLLQLNHRQHHRVAKDVCASDDSGEPSHPPPFVVLRHTSLTPVQEKAVDEEVKAIQSDVPIFVANMSEEILGDNGTFSLDFASRYAAPHFPDGKQTLTLSQDGWRKAWHIKMLNRRMLPGELREFAVDNRLRTGDLCLFEPMKNERLAMAVRIIRSEQYS</sequence>
<dbReference type="InterPro" id="IPR003340">
    <property type="entry name" value="B3_DNA-bd"/>
</dbReference>
<keyword evidence="3" id="KW-0238">DNA-binding</keyword>
<evidence type="ECO:0000256" key="1">
    <source>
        <dbReference type="ARBA" id="ARBA00004123"/>
    </source>
</evidence>
<dbReference type="SMART" id="SM01019">
    <property type="entry name" value="B3"/>
    <property type="match status" value="2"/>
</dbReference>
<evidence type="ECO:0000256" key="2">
    <source>
        <dbReference type="ARBA" id="ARBA00023015"/>
    </source>
</evidence>
<keyword evidence="4" id="KW-0804">Transcription</keyword>
<dbReference type="SUPFAM" id="SSF101936">
    <property type="entry name" value="DNA-binding pseudobarrel domain"/>
    <property type="match status" value="2"/>
</dbReference>
<dbReference type="PANTHER" id="PTHR31391:SF128">
    <property type="entry name" value="TF-B3 DOMAIN-CONTAINING PROTEIN"/>
    <property type="match status" value="1"/>
</dbReference>
<keyword evidence="5" id="KW-0539">Nucleus</keyword>
<dbReference type="PANTHER" id="PTHR31391">
    <property type="entry name" value="B3 DOMAIN-CONTAINING PROTEIN OS11G0197600-RELATED"/>
    <property type="match status" value="1"/>
</dbReference>